<organism evidence="3 4">
    <name type="scientific">Bacillus paranthracis</name>
    <dbReference type="NCBI Taxonomy" id="2026186"/>
    <lineage>
        <taxon>Bacteria</taxon>
        <taxon>Bacillati</taxon>
        <taxon>Bacillota</taxon>
        <taxon>Bacilli</taxon>
        <taxon>Bacillales</taxon>
        <taxon>Bacillaceae</taxon>
        <taxon>Bacillus</taxon>
        <taxon>Bacillus cereus group</taxon>
    </lineage>
</organism>
<keyword evidence="2" id="KW-0812">Transmembrane</keyword>
<sequence length="63" mass="7345">MDKLESFFKILLLVATILSTLGITFSNIISGLKNYKEMKEIGNNKKNDKKKEQRPKQRKRCSK</sequence>
<reference evidence="3 4" key="1">
    <citation type="submission" date="2019-09" db="EMBL/GenBank/DDBJ databases">
        <authorList>
            <person name="Geng P."/>
            <person name="Wan X."/>
            <person name="Zhou G."/>
            <person name="Yuan Z."/>
            <person name="Hu X."/>
        </authorList>
    </citation>
    <scope>NUCLEOTIDE SEQUENCE [LARGE SCALE GENOMIC DNA]</scope>
    <source>
        <strain evidence="3 4">EFR-4</strain>
    </source>
</reference>
<name>A0A5M9GFT6_9BACI</name>
<comment type="caution">
    <text evidence="3">The sequence shown here is derived from an EMBL/GenBank/DDBJ whole genome shotgun (WGS) entry which is preliminary data.</text>
</comment>
<evidence type="ECO:0000313" key="4">
    <source>
        <dbReference type="Proteomes" id="UP000325411"/>
    </source>
</evidence>
<feature type="region of interest" description="Disordered" evidence="1">
    <location>
        <begin position="40"/>
        <end position="63"/>
    </location>
</feature>
<keyword evidence="2" id="KW-1133">Transmembrane helix</keyword>
<evidence type="ECO:0000256" key="1">
    <source>
        <dbReference type="SAM" id="MobiDB-lite"/>
    </source>
</evidence>
<protein>
    <submittedName>
        <fullName evidence="3">Uncharacterized protein</fullName>
    </submittedName>
</protein>
<dbReference type="AlphaFoldDB" id="A0A5M9GFT6"/>
<feature type="compositionally biased region" description="Basic and acidic residues" evidence="1">
    <location>
        <begin position="40"/>
        <end position="55"/>
    </location>
</feature>
<proteinExistence type="predicted"/>
<dbReference type="EMBL" id="VXCE01000042">
    <property type="protein sequence ID" value="KAA8473246.1"/>
    <property type="molecule type" value="Genomic_DNA"/>
</dbReference>
<dbReference type="Proteomes" id="UP000325411">
    <property type="component" value="Unassembled WGS sequence"/>
</dbReference>
<keyword evidence="2" id="KW-0472">Membrane</keyword>
<gene>
    <name evidence="3" type="ORF">FYW06_27760</name>
</gene>
<dbReference type="RefSeq" id="WP_153623529.1">
    <property type="nucleotide sequence ID" value="NZ_CP064082.1"/>
</dbReference>
<accession>A0A5M9GFT6</accession>
<evidence type="ECO:0000313" key="3">
    <source>
        <dbReference type="EMBL" id="KAA8473246.1"/>
    </source>
</evidence>
<evidence type="ECO:0000256" key="2">
    <source>
        <dbReference type="SAM" id="Phobius"/>
    </source>
</evidence>
<feature type="transmembrane region" description="Helical" evidence="2">
    <location>
        <begin position="6"/>
        <end position="29"/>
    </location>
</feature>